<dbReference type="Proteomes" id="UP000076858">
    <property type="component" value="Unassembled WGS sequence"/>
</dbReference>
<dbReference type="EMBL" id="LRGB01000944">
    <property type="protein sequence ID" value="KZS14563.1"/>
    <property type="molecule type" value="Genomic_DNA"/>
</dbReference>
<keyword evidence="2" id="KW-1185">Reference proteome</keyword>
<gene>
    <name evidence="1" type="ORF">APZ42_019933</name>
</gene>
<reference evidence="1 2" key="1">
    <citation type="submission" date="2016-03" db="EMBL/GenBank/DDBJ databases">
        <title>EvidentialGene: Evidence-directed Construction of Genes on Genomes.</title>
        <authorList>
            <person name="Gilbert D.G."/>
            <person name="Choi J.-H."/>
            <person name="Mockaitis K."/>
            <person name="Colbourne J."/>
            <person name="Pfrender M."/>
        </authorList>
    </citation>
    <scope>NUCLEOTIDE SEQUENCE [LARGE SCALE GENOMIC DNA]</scope>
    <source>
        <strain evidence="1 2">Xinb3</strain>
        <tissue evidence="1">Complete organism</tissue>
    </source>
</reference>
<comment type="caution">
    <text evidence="1">The sequence shown here is derived from an EMBL/GenBank/DDBJ whole genome shotgun (WGS) entry which is preliminary data.</text>
</comment>
<evidence type="ECO:0000313" key="1">
    <source>
        <dbReference type="EMBL" id="KZS14563.1"/>
    </source>
</evidence>
<evidence type="ECO:0000313" key="2">
    <source>
        <dbReference type="Proteomes" id="UP000076858"/>
    </source>
</evidence>
<organism evidence="1 2">
    <name type="scientific">Daphnia magna</name>
    <dbReference type="NCBI Taxonomy" id="35525"/>
    <lineage>
        <taxon>Eukaryota</taxon>
        <taxon>Metazoa</taxon>
        <taxon>Ecdysozoa</taxon>
        <taxon>Arthropoda</taxon>
        <taxon>Crustacea</taxon>
        <taxon>Branchiopoda</taxon>
        <taxon>Diplostraca</taxon>
        <taxon>Cladocera</taxon>
        <taxon>Anomopoda</taxon>
        <taxon>Daphniidae</taxon>
        <taxon>Daphnia</taxon>
    </lineage>
</organism>
<accession>A0A164XTV9</accession>
<name>A0A164XTV9_9CRUS</name>
<dbReference type="AlphaFoldDB" id="A0A164XTV9"/>
<proteinExistence type="predicted"/>
<protein>
    <submittedName>
        <fullName evidence="1">Uncharacterized protein</fullName>
    </submittedName>
</protein>
<sequence>MTQLEITTKELQSIIISLQREHRLPTINPFVDSTVSGAEDVALVPTSCRDLQRLGRALNGFCRRSNYDRNSFLHLCKTS</sequence>